<dbReference type="EMBL" id="CP070499">
    <property type="protein sequence ID" value="QSB15830.1"/>
    <property type="molecule type" value="Genomic_DNA"/>
</dbReference>
<dbReference type="InterPro" id="IPR001647">
    <property type="entry name" value="HTH_TetR"/>
</dbReference>
<dbReference type="Proteomes" id="UP000662857">
    <property type="component" value="Chromosome"/>
</dbReference>
<evidence type="ECO:0000256" key="3">
    <source>
        <dbReference type="ARBA" id="ARBA00023163"/>
    </source>
</evidence>
<dbReference type="Pfam" id="PF00440">
    <property type="entry name" value="TetR_N"/>
    <property type="match status" value="1"/>
</dbReference>
<dbReference type="InterPro" id="IPR036271">
    <property type="entry name" value="Tet_transcr_reg_TetR-rel_C_sf"/>
</dbReference>
<keyword evidence="7" id="KW-1185">Reference proteome</keyword>
<dbReference type="GO" id="GO:0000976">
    <property type="term" value="F:transcription cis-regulatory region binding"/>
    <property type="evidence" value="ECO:0007669"/>
    <property type="project" value="TreeGrafter"/>
</dbReference>
<evidence type="ECO:0000259" key="5">
    <source>
        <dbReference type="PROSITE" id="PS50977"/>
    </source>
</evidence>
<dbReference type="PROSITE" id="PS50977">
    <property type="entry name" value="HTH_TETR_2"/>
    <property type="match status" value="1"/>
</dbReference>
<dbReference type="KEGG" id="nhy:JQS43_05700"/>
<organism evidence="6 7">
    <name type="scientific">Natronosporangium hydrolyticum</name>
    <dbReference type="NCBI Taxonomy" id="2811111"/>
    <lineage>
        <taxon>Bacteria</taxon>
        <taxon>Bacillati</taxon>
        <taxon>Actinomycetota</taxon>
        <taxon>Actinomycetes</taxon>
        <taxon>Micromonosporales</taxon>
        <taxon>Micromonosporaceae</taxon>
        <taxon>Natronosporangium</taxon>
    </lineage>
</organism>
<accession>A0A895YNY5</accession>
<dbReference type="PANTHER" id="PTHR30055:SF220">
    <property type="entry name" value="TETR-FAMILY REGULATORY PROTEIN"/>
    <property type="match status" value="1"/>
</dbReference>
<dbReference type="GO" id="GO:0003700">
    <property type="term" value="F:DNA-binding transcription factor activity"/>
    <property type="evidence" value="ECO:0007669"/>
    <property type="project" value="TreeGrafter"/>
</dbReference>
<evidence type="ECO:0000256" key="2">
    <source>
        <dbReference type="ARBA" id="ARBA00023125"/>
    </source>
</evidence>
<evidence type="ECO:0000256" key="4">
    <source>
        <dbReference type="PROSITE-ProRule" id="PRU00335"/>
    </source>
</evidence>
<keyword evidence="2 4" id="KW-0238">DNA-binding</keyword>
<reference evidence="6" key="1">
    <citation type="submission" date="2021-02" db="EMBL/GenBank/DDBJ databases">
        <title>Natrosporangium hydrolyticum gen. nov., sp. nov, a haloalkaliphilic actinobacterium from a soda solonchak soil.</title>
        <authorList>
            <person name="Sorokin D.Y."/>
            <person name="Khijniak T.V."/>
            <person name="Zakharycheva A.P."/>
            <person name="Boueva O.V."/>
            <person name="Ariskina E.V."/>
            <person name="Hahnke R.L."/>
            <person name="Bunk B."/>
            <person name="Sproer C."/>
            <person name="Schumann P."/>
            <person name="Evtushenko L.I."/>
            <person name="Kublanov I.V."/>
        </authorList>
    </citation>
    <scope>NUCLEOTIDE SEQUENCE</scope>
    <source>
        <strain evidence="6">DSM 106523</strain>
    </source>
</reference>
<dbReference type="InterPro" id="IPR025996">
    <property type="entry name" value="MT1864/Rv1816-like_C"/>
</dbReference>
<dbReference type="InterPro" id="IPR050109">
    <property type="entry name" value="HTH-type_TetR-like_transc_reg"/>
</dbReference>
<dbReference type="Pfam" id="PF13305">
    <property type="entry name" value="TetR_C_33"/>
    <property type="match status" value="1"/>
</dbReference>
<evidence type="ECO:0000313" key="7">
    <source>
        <dbReference type="Proteomes" id="UP000662857"/>
    </source>
</evidence>
<proteinExistence type="predicted"/>
<keyword evidence="3" id="KW-0804">Transcription</keyword>
<feature type="DNA-binding region" description="H-T-H motif" evidence="4">
    <location>
        <begin position="25"/>
        <end position="44"/>
    </location>
</feature>
<name>A0A895YNY5_9ACTN</name>
<evidence type="ECO:0000313" key="6">
    <source>
        <dbReference type="EMBL" id="QSB15830.1"/>
    </source>
</evidence>
<keyword evidence="1" id="KW-0805">Transcription regulation</keyword>
<dbReference type="Gene3D" id="1.10.357.10">
    <property type="entry name" value="Tetracycline Repressor, domain 2"/>
    <property type="match status" value="1"/>
</dbReference>
<dbReference type="SUPFAM" id="SSF46689">
    <property type="entry name" value="Homeodomain-like"/>
    <property type="match status" value="1"/>
</dbReference>
<dbReference type="RefSeq" id="WP_239678020.1">
    <property type="nucleotide sequence ID" value="NZ_CP070499.1"/>
</dbReference>
<protein>
    <submittedName>
        <fullName evidence="6">TetR/AcrR family transcriptional regulator</fullName>
    </submittedName>
</protein>
<evidence type="ECO:0000256" key="1">
    <source>
        <dbReference type="ARBA" id="ARBA00023015"/>
    </source>
</evidence>
<dbReference type="SUPFAM" id="SSF48498">
    <property type="entry name" value="Tetracyclin repressor-like, C-terminal domain"/>
    <property type="match status" value="1"/>
</dbReference>
<dbReference type="AlphaFoldDB" id="A0A895YNY5"/>
<feature type="domain" description="HTH tetR-type" evidence="5">
    <location>
        <begin position="2"/>
        <end position="62"/>
    </location>
</feature>
<dbReference type="InterPro" id="IPR009057">
    <property type="entry name" value="Homeodomain-like_sf"/>
</dbReference>
<gene>
    <name evidence="6" type="ORF">JQS43_05700</name>
</gene>
<dbReference type="PRINTS" id="PR00455">
    <property type="entry name" value="HTHTETR"/>
</dbReference>
<dbReference type="PANTHER" id="PTHR30055">
    <property type="entry name" value="HTH-TYPE TRANSCRIPTIONAL REGULATOR RUTR"/>
    <property type="match status" value="1"/>
</dbReference>
<sequence>MCDTRDRLISAAAELLDQGGPAGVTLREVGRRAGVSHNAPYKHFADKRDLLAAIAAAELRGLADQIAAIAGYAGTARLEAVAHTYLAWAAARPARFKLTFGTWVGDHGELGSAATLATTALYNAVRLAQTEDRSLPSDTSRIVSLLWALAHGAVDLEAAGHLRKRADSPSADELVKALVAMLPYLPAGSSHRADPSR</sequence>